<feature type="domain" description="Response regulatory" evidence="8">
    <location>
        <begin position="3"/>
        <end position="116"/>
    </location>
</feature>
<dbReference type="InterPro" id="IPR001867">
    <property type="entry name" value="OmpR/PhoB-type_DNA-bd"/>
</dbReference>
<dbReference type="AlphaFoldDB" id="A0AA42B9H5"/>
<dbReference type="Gene3D" id="1.10.10.10">
    <property type="entry name" value="Winged helix-like DNA-binding domain superfamily/Winged helix DNA-binding domain"/>
    <property type="match status" value="1"/>
</dbReference>
<name>A0AA42B9H5_9BACT</name>
<keyword evidence="5" id="KW-0804">Transcription</keyword>
<dbReference type="PROSITE" id="PS50110">
    <property type="entry name" value="RESPONSE_REGULATORY"/>
    <property type="match status" value="1"/>
</dbReference>
<evidence type="ECO:0000256" key="6">
    <source>
        <dbReference type="PROSITE-ProRule" id="PRU00169"/>
    </source>
</evidence>
<accession>A0AA42B9H5</accession>
<dbReference type="PANTHER" id="PTHR48111">
    <property type="entry name" value="REGULATOR OF RPOS"/>
    <property type="match status" value="1"/>
</dbReference>
<dbReference type="SUPFAM" id="SSF52172">
    <property type="entry name" value="CheY-like"/>
    <property type="match status" value="1"/>
</dbReference>
<protein>
    <submittedName>
        <fullName evidence="10">Response regulator transcription factor</fullName>
    </submittedName>
</protein>
<dbReference type="CDD" id="cd00383">
    <property type="entry name" value="trans_reg_C"/>
    <property type="match status" value="1"/>
</dbReference>
<dbReference type="Gene3D" id="3.40.50.2300">
    <property type="match status" value="1"/>
</dbReference>
<dbReference type="SMART" id="SM00862">
    <property type="entry name" value="Trans_reg_C"/>
    <property type="match status" value="1"/>
</dbReference>
<evidence type="ECO:0000259" key="8">
    <source>
        <dbReference type="PROSITE" id="PS50110"/>
    </source>
</evidence>
<comment type="caution">
    <text evidence="10">The sequence shown here is derived from an EMBL/GenBank/DDBJ whole genome shotgun (WGS) entry which is preliminary data.</text>
</comment>
<feature type="modified residue" description="4-aspartylphosphate" evidence="6">
    <location>
        <position position="52"/>
    </location>
</feature>
<keyword evidence="3" id="KW-0805">Transcription regulation</keyword>
<dbReference type="PANTHER" id="PTHR48111:SF1">
    <property type="entry name" value="TWO-COMPONENT RESPONSE REGULATOR ORR33"/>
    <property type="match status" value="1"/>
</dbReference>
<sequence>MARILVIEDDLRIAELLRIFLAREGHEVITAPDGREGLRLFGLERPDLVILDLMLPGTHGRDVCRAIRTRHATPIIMLTALDDERDVIEGLDLGADDYVTKPFKPRELLARVRAALRRSAGPPSLVRELAIGNLRIQLDQRAVMVSGQPIPLRPREFDLLATLAARPGVVFTREQLLAQVWGWDDDSETRTVDVHVNRLRHKLGGASVAIESVRGLGYRLVEREA</sequence>
<evidence type="ECO:0000313" key="11">
    <source>
        <dbReference type="Proteomes" id="UP001165306"/>
    </source>
</evidence>
<keyword evidence="4 7" id="KW-0238">DNA-binding</keyword>
<evidence type="ECO:0000259" key="9">
    <source>
        <dbReference type="PROSITE" id="PS51755"/>
    </source>
</evidence>
<dbReference type="EMBL" id="JAMSLR010000003">
    <property type="protein sequence ID" value="MCM8748621.1"/>
    <property type="molecule type" value="Genomic_DNA"/>
</dbReference>
<dbReference type="GO" id="GO:0000976">
    <property type="term" value="F:transcription cis-regulatory region binding"/>
    <property type="evidence" value="ECO:0007669"/>
    <property type="project" value="TreeGrafter"/>
</dbReference>
<feature type="domain" description="OmpR/PhoB-type" evidence="9">
    <location>
        <begin position="126"/>
        <end position="222"/>
    </location>
</feature>
<dbReference type="InterPro" id="IPR039420">
    <property type="entry name" value="WalR-like"/>
</dbReference>
<evidence type="ECO:0000256" key="1">
    <source>
        <dbReference type="ARBA" id="ARBA00022553"/>
    </source>
</evidence>
<dbReference type="InterPro" id="IPR001789">
    <property type="entry name" value="Sig_transdc_resp-reg_receiver"/>
</dbReference>
<evidence type="ECO:0000256" key="2">
    <source>
        <dbReference type="ARBA" id="ARBA00023012"/>
    </source>
</evidence>
<organism evidence="10 11">
    <name type="scientific">Thermalbibacter longus</name>
    <dbReference type="NCBI Taxonomy" id="2951981"/>
    <lineage>
        <taxon>Bacteria</taxon>
        <taxon>Pseudomonadati</taxon>
        <taxon>Thermomicrobiota</taxon>
        <taxon>Thermomicrobia</taxon>
        <taxon>Thermomicrobiales</taxon>
        <taxon>Thermomicrobiaceae</taxon>
        <taxon>Thermalbibacter</taxon>
    </lineage>
</organism>
<gene>
    <name evidence="10" type="ORF">NET02_05640</name>
</gene>
<dbReference type="FunFam" id="3.40.50.2300:FF:000001">
    <property type="entry name" value="DNA-binding response regulator PhoB"/>
    <property type="match status" value="1"/>
</dbReference>
<evidence type="ECO:0000256" key="7">
    <source>
        <dbReference type="PROSITE-ProRule" id="PRU01091"/>
    </source>
</evidence>
<dbReference type="SMART" id="SM00448">
    <property type="entry name" value="REC"/>
    <property type="match status" value="1"/>
</dbReference>
<evidence type="ECO:0000313" key="10">
    <source>
        <dbReference type="EMBL" id="MCM8748621.1"/>
    </source>
</evidence>
<keyword evidence="1 6" id="KW-0597">Phosphoprotein</keyword>
<dbReference type="GO" id="GO:0006355">
    <property type="term" value="P:regulation of DNA-templated transcription"/>
    <property type="evidence" value="ECO:0007669"/>
    <property type="project" value="InterPro"/>
</dbReference>
<reference evidence="10" key="1">
    <citation type="submission" date="2022-06" db="EMBL/GenBank/DDBJ databases">
        <title>CFH 74404 Thermomicrobiaceae sp.</title>
        <authorList>
            <person name="Ming H."/>
            <person name="Li W.-J."/>
            <person name="Zhao Z."/>
        </authorList>
    </citation>
    <scope>NUCLEOTIDE SEQUENCE</scope>
    <source>
        <strain evidence="10">CFH 74404</strain>
    </source>
</reference>
<dbReference type="InterPro" id="IPR036388">
    <property type="entry name" value="WH-like_DNA-bd_sf"/>
</dbReference>
<dbReference type="Gene3D" id="6.10.250.690">
    <property type="match status" value="1"/>
</dbReference>
<dbReference type="GO" id="GO:0032993">
    <property type="term" value="C:protein-DNA complex"/>
    <property type="evidence" value="ECO:0007669"/>
    <property type="project" value="TreeGrafter"/>
</dbReference>
<dbReference type="GO" id="GO:0000156">
    <property type="term" value="F:phosphorelay response regulator activity"/>
    <property type="evidence" value="ECO:0007669"/>
    <property type="project" value="TreeGrafter"/>
</dbReference>
<evidence type="ECO:0000256" key="5">
    <source>
        <dbReference type="ARBA" id="ARBA00023163"/>
    </source>
</evidence>
<keyword evidence="11" id="KW-1185">Reference proteome</keyword>
<dbReference type="GO" id="GO:0005829">
    <property type="term" value="C:cytosol"/>
    <property type="evidence" value="ECO:0007669"/>
    <property type="project" value="TreeGrafter"/>
</dbReference>
<feature type="DNA-binding region" description="OmpR/PhoB-type" evidence="7">
    <location>
        <begin position="126"/>
        <end position="222"/>
    </location>
</feature>
<dbReference type="PROSITE" id="PS51755">
    <property type="entry name" value="OMPR_PHOB"/>
    <property type="match status" value="1"/>
</dbReference>
<keyword evidence="2" id="KW-0902">Two-component regulatory system</keyword>
<dbReference type="Pfam" id="PF00072">
    <property type="entry name" value="Response_reg"/>
    <property type="match status" value="1"/>
</dbReference>
<proteinExistence type="predicted"/>
<dbReference type="Pfam" id="PF00486">
    <property type="entry name" value="Trans_reg_C"/>
    <property type="match status" value="1"/>
</dbReference>
<dbReference type="Proteomes" id="UP001165306">
    <property type="component" value="Unassembled WGS sequence"/>
</dbReference>
<dbReference type="RefSeq" id="WP_284056403.1">
    <property type="nucleotide sequence ID" value="NZ_JAMSLR010000003.1"/>
</dbReference>
<evidence type="ECO:0000256" key="3">
    <source>
        <dbReference type="ARBA" id="ARBA00023015"/>
    </source>
</evidence>
<dbReference type="CDD" id="cd17574">
    <property type="entry name" value="REC_OmpR"/>
    <property type="match status" value="1"/>
</dbReference>
<evidence type="ECO:0000256" key="4">
    <source>
        <dbReference type="ARBA" id="ARBA00023125"/>
    </source>
</evidence>
<dbReference type="InterPro" id="IPR011006">
    <property type="entry name" value="CheY-like_superfamily"/>
</dbReference>